<keyword evidence="6" id="KW-1185">Reference proteome</keyword>
<evidence type="ECO:0000259" key="4">
    <source>
        <dbReference type="Pfam" id="PF26581"/>
    </source>
</evidence>
<reference evidence="5" key="1">
    <citation type="journal article" date="2013" name="Nat. Commun.">
        <title>Whole-genome sequencing of Oryza brachyantha reveals mechanisms underlying Oryza genome evolution.</title>
        <authorList>
            <person name="Chen J."/>
            <person name="Huang Q."/>
            <person name="Gao D."/>
            <person name="Wang J."/>
            <person name="Lang Y."/>
            <person name="Liu T."/>
            <person name="Li B."/>
            <person name="Bai Z."/>
            <person name="Luis Goicoechea J."/>
            <person name="Liang C."/>
            <person name="Chen C."/>
            <person name="Zhang W."/>
            <person name="Sun S."/>
            <person name="Liao Y."/>
            <person name="Zhang X."/>
            <person name="Yang L."/>
            <person name="Song C."/>
            <person name="Wang M."/>
            <person name="Shi J."/>
            <person name="Liu G."/>
            <person name="Liu J."/>
            <person name="Zhou H."/>
            <person name="Zhou W."/>
            <person name="Yu Q."/>
            <person name="An N."/>
            <person name="Chen Y."/>
            <person name="Cai Q."/>
            <person name="Wang B."/>
            <person name="Liu B."/>
            <person name="Min J."/>
            <person name="Huang Y."/>
            <person name="Wu H."/>
            <person name="Li Z."/>
            <person name="Zhang Y."/>
            <person name="Yin Y."/>
            <person name="Song W."/>
            <person name="Jiang J."/>
            <person name="Jackson S.A."/>
            <person name="Wing R.A."/>
            <person name="Wang J."/>
            <person name="Chen M."/>
        </authorList>
    </citation>
    <scope>NUCLEOTIDE SEQUENCE [LARGE SCALE GENOMIC DNA]</scope>
    <source>
        <strain evidence="5">cv. IRGC 101232</strain>
    </source>
</reference>
<feature type="coiled-coil region" evidence="1">
    <location>
        <begin position="127"/>
        <end position="161"/>
    </location>
</feature>
<evidence type="ECO:0000256" key="1">
    <source>
        <dbReference type="SAM" id="Coils"/>
    </source>
</evidence>
<evidence type="ECO:0000313" key="6">
    <source>
        <dbReference type="Proteomes" id="UP000006038"/>
    </source>
</evidence>
<dbReference type="Pfam" id="PF26581">
    <property type="entry name" value="WIT1_2_N"/>
    <property type="match status" value="1"/>
</dbReference>
<dbReference type="Gramene" id="OB05G17460.1">
    <property type="protein sequence ID" value="OB05G17460.1"/>
    <property type="gene ID" value="OB05G17460"/>
</dbReference>
<dbReference type="HOGENOM" id="CLU_629108_0_0_1"/>
<protein>
    <submittedName>
        <fullName evidence="5">Uncharacterized protein</fullName>
    </submittedName>
</protein>
<sequence length="436" mass="49336">MDAQALCSGRDSYGAHGPPRRLWAARGSKGVMDVQNNINDYYSQENVRCHGNGMNIDGSNMDILTRVELEVPFASEKLLNLEMLVMEIARMATDFEPPILEDESVSSKTAKSSFELDILYGIRDAEVRELDEMITSLQNDIQNVEHKMKDLISDIRKESAKFEKAIEFSRDEEAKNAYEILLGTSKELVDRISTIQFQLSASRFREDEMKSKLKESLIRLSSFQEQSQQSGATGTTGCGLTVVPHIESRARHFRTKFGAIKVMLNKSGFAWDESRKMVQCEKQQHDEHYKKNNEAKGLYGVAFSHYDRLATIYGRDIATREGAEGLGEAIANVEKEIEVQDVEDDEKESVSRQVHRQSFDTSAPRRSFDSATPRWSVDSTALSSKKRKKDKDIYKWKGTLPSDPFMDVFVDVQGDLKSVSQHVGTMAASMQRKVEI</sequence>
<accession>J3M572</accession>
<dbReference type="InterPro" id="IPR058610">
    <property type="entry name" value="WIT1_2_N"/>
</dbReference>
<feature type="domain" description="WIT1/2 N-terminal helical bundle" evidence="4">
    <location>
        <begin position="59"/>
        <end position="148"/>
    </location>
</feature>
<dbReference type="AlphaFoldDB" id="J3M572"/>
<name>J3M572_ORYBR</name>
<keyword evidence="1" id="KW-0175">Coiled coil</keyword>
<feature type="domain" description="Myb/SANT-like" evidence="3">
    <location>
        <begin position="244"/>
        <end position="284"/>
    </location>
</feature>
<dbReference type="Pfam" id="PF12776">
    <property type="entry name" value="Myb_DNA-bind_3"/>
    <property type="match status" value="1"/>
</dbReference>
<reference evidence="5" key="2">
    <citation type="submission" date="2013-04" db="UniProtKB">
        <authorList>
            <consortium name="EnsemblPlants"/>
        </authorList>
    </citation>
    <scope>IDENTIFICATION</scope>
</reference>
<feature type="region of interest" description="Disordered" evidence="2">
    <location>
        <begin position="340"/>
        <end position="374"/>
    </location>
</feature>
<dbReference type="PANTHER" id="PTHR46250:SF15">
    <property type="entry name" value="OS01G0523800 PROTEIN"/>
    <property type="match status" value="1"/>
</dbReference>
<evidence type="ECO:0000259" key="3">
    <source>
        <dbReference type="Pfam" id="PF12776"/>
    </source>
</evidence>
<dbReference type="Proteomes" id="UP000006038">
    <property type="component" value="Chromosome 5"/>
</dbReference>
<proteinExistence type="predicted"/>
<dbReference type="STRING" id="4533.J3M572"/>
<organism evidence="5">
    <name type="scientific">Oryza brachyantha</name>
    <name type="common">malo sina</name>
    <dbReference type="NCBI Taxonomy" id="4533"/>
    <lineage>
        <taxon>Eukaryota</taxon>
        <taxon>Viridiplantae</taxon>
        <taxon>Streptophyta</taxon>
        <taxon>Embryophyta</taxon>
        <taxon>Tracheophyta</taxon>
        <taxon>Spermatophyta</taxon>
        <taxon>Magnoliopsida</taxon>
        <taxon>Liliopsida</taxon>
        <taxon>Poales</taxon>
        <taxon>Poaceae</taxon>
        <taxon>BOP clade</taxon>
        <taxon>Oryzoideae</taxon>
        <taxon>Oryzeae</taxon>
        <taxon>Oryzinae</taxon>
        <taxon>Oryza</taxon>
    </lineage>
</organism>
<dbReference type="EnsemblPlants" id="OB05G17460.1">
    <property type="protein sequence ID" value="OB05G17460.1"/>
    <property type="gene ID" value="OB05G17460"/>
</dbReference>
<dbReference type="InterPro" id="IPR024752">
    <property type="entry name" value="Myb/SANT-like_dom"/>
</dbReference>
<dbReference type="PANTHER" id="PTHR46250">
    <property type="entry name" value="MYB/SANT-LIKE DNA-BINDING DOMAIN PROTEIN-RELATED"/>
    <property type="match status" value="1"/>
</dbReference>
<evidence type="ECO:0000313" key="5">
    <source>
        <dbReference type="EnsemblPlants" id="OB05G17460.1"/>
    </source>
</evidence>
<evidence type="ECO:0000256" key="2">
    <source>
        <dbReference type="SAM" id="MobiDB-lite"/>
    </source>
</evidence>